<gene>
    <name evidence="1" type="ORF">NBR_LOCUS2467</name>
</gene>
<reference evidence="1 2" key="2">
    <citation type="submission" date="2018-11" db="EMBL/GenBank/DDBJ databases">
        <authorList>
            <consortium name="Pathogen Informatics"/>
        </authorList>
    </citation>
    <scope>NUCLEOTIDE SEQUENCE [LARGE SCALE GENOMIC DNA]</scope>
</reference>
<proteinExistence type="predicted"/>
<dbReference type="EMBL" id="UYSL01002833">
    <property type="protein sequence ID" value="VDL66056.1"/>
    <property type="molecule type" value="Genomic_DNA"/>
</dbReference>
<protein>
    <submittedName>
        <fullName evidence="3">Big_5 domain-containing protein</fullName>
    </submittedName>
</protein>
<accession>A0A0N4XIW4</accession>
<organism evidence="3">
    <name type="scientific">Nippostrongylus brasiliensis</name>
    <name type="common">Rat hookworm</name>
    <dbReference type="NCBI Taxonomy" id="27835"/>
    <lineage>
        <taxon>Eukaryota</taxon>
        <taxon>Metazoa</taxon>
        <taxon>Ecdysozoa</taxon>
        <taxon>Nematoda</taxon>
        <taxon>Chromadorea</taxon>
        <taxon>Rhabditida</taxon>
        <taxon>Rhabditina</taxon>
        <taxon>Rhabditomorpha</taxon>
        <taxon>Strongyloidea</taxon>
        <taxon>Heligmosomidae</taxon>
        <taxon>Nippostrongylus</taxon>
    </lineage>
</organism>
<dbReference type="Proteomes" id="UP000271162">
    <property type="component" value="Unassembled WGS sequence"/>
</dbReference>
<evidence type="ECO:0000313" key="3">
    <source>
        <dbReference type="WBParaSite" id="NBR_0000246601-mRNA-1"/>
    </source>
</evidence>
<evidence type="ECO:0000313" key="1">
    <source>
        <dbReference type="EMBL" id="VDL66056.1"/>
    </source>
</evidence>
<name>A0A0N4XIW4_NIPBR</name>
<keyword evidence="2" id="KW-1185">Reference proteome</keyword>
<evidence type="ECO:0000313" key="2">
    <source>
        <dbReference type="Proteomes" id="UP000271162"/>
    </source>
</evidence>
<dbReference type="WBParaSite" id="NBR_0000246601-mRNA-1">
    <property type="protein sequence ID" value="NBR_0000246601-mRNA-1"/>
    <property type="gene ID" value="NBR_0000246601"/>
</dbReference>
<dbReference type="AlphaFoldDB" id="A0A0N4XIW4"/>
<sequence length="133" mass="15075">MFSPTPRRDGNAGVFLTIYWFISLRGLRSSEDKSPKQIEISFIRPIIYEVEVDPKLPMKSDELEKDILNIIPAKITIDAEERKPESAPASVNIIVGRGEKEFFVTFDPIPPDQLWGEDKGCEVHFSIAASLRQ</sequence>
<reference evidence="3" key="1">
    <citation type="submission" date="2017-02" db="UniProtKB">
        <authorList>
            <consortium name="WormBaseParasite"/>
        </authorList>
    </citation>
    <scope>IDENTIFICATION</scope>
</reference>